<keyword evidence="3" id="KW-1185">Reference proteome</keyword>
<gene>
    <name evidence="2" type="ORF">HZF24_11885</name>
</gene>
<dbReference type="AlphaFoldDB" id="A0A974BKH1"/>
<dbReference type="InterPro" id="IPR001387">
    <property type="entry name" value="Cro/C1-type_HTH"/>
</dbReference>
<dbReference type="Proteomes" id="UP000611629">
    <property type="component" value="Unassembled WGS sequence"/>
</dbReference>
<dbReference type="CDD" id="cd00093">
    <property type="entry name" value="HTH_XRE"/>
    <property type="match status" value="1"/>
</dbReference>
<organism evidence="2 3">
    <name type="scientific">Sedimentibacter hydroxybenzoicus DSM 7310</name>
    <dbReference type="NCBI Taxonomy" id="1123245"/>
    <lineage>
        <taxon>Bacteria</taxon>
        <taxon>Bacillati</taxon>
        <taxon>Bacillota</taxon>
        <taxon>Tissierellia</taxon>
        <taxon>Sedimentibacter</taxon>
    </lineage>
</organism>
<dbReference type="GO" id="GO:0003677">
    <property type="term" value="F:DNA binding"/>
    <property type="evidence" value="ECO:0007669"/>
    <property type="project" value="InterPro"/>
</dbReference>
<evidence type="ECO:0000313" key="3">
    <source>
        <dbReference type="Proteomes" id="UP000611629"/>
    </source>
</evidence>
<evidence type="ECO:0000259" key="1">
    <source>
        <dbReference type="PROSITE" id="PS50943"/>
    </source>
</evidence>
<dbReference type="RefSeq" id="WP_179238540.1">
    <property type="nucleotide sequence ID" value="NZ_JACBNQ010000013.1"/>
</dbReference>
<dbReference type="Gene3D" id="1.10.260.40">
    <property type="entry name" value="lambda repressor-like DNA-binding domains"/>
    <property type="match status" value="1"/>
</dbReference>
<evidence type="ECO:0000313" key="2">
    <source>
        <dbReference type="EMBL" id="NYB74838.1"/>
    </source>
</evidence>
<protein>
    <submittedName>
        <fullName evidence="2">Helix-turn-helix domain-containing protein</fullName>
    </submittedName>
</protein>
<name>A0A974BKH1_SEDHY</name>
<accession>A0A974BKH1</accession>
<dbReference type="EMBL" id="JACBNQ010000013">
    <property type="protein sequence ID" value="NYB74838.1"/>
    <property type="molecule type" value="Genomic_DNA"/>
</dbReference>
<proteinExistence type="predicted"/>
<dbReference type="InterPro" id="IPR010982">
    <property type="entry name" value="Lambda_DNA-bd_dom_sf"/>
</dbReference>
<dbReference type="SMART" id="SM00530">
    <property type="entry name" value="HTH_XRE"/>
    <property type="match status" value="1"/>
</dbReference>
<reference evidence="2" key="1">
    <citation type="submission" date="2020-07" db="EMBL/GenBank/DDBJ databases">
        <title>Genomic analysis of a strain of Sedimentibacter Hydroxybenzoicus DSM7310.</title>
        <authorList>
            <person name="Ma S."/>
        </authorList>
    </citation>
    <scope>NUCLEOTIDE SEQUENCE</scope>
    <source>
        <strain evidence="2">DSM 7310</strain>
    </source>
</reference>
<dbReference type="SUPFAM" id="SSF47413">
    <property type="entry name" value="lambda repressor-like DNA-binding domains"/>
    <property type="match status" value="1"/>
</dbReference>
<comment type="caution">
    <text evidence="2">The sequence shown here is derived from an EMBL/GenBank/DDBJ whole genome shotgun (WGS) entry which is preliminary data.</text>
</comment>
<dbReference type="PROSITE" id="PS50943">
    <property type="entry name" value="HTH_CROC1"/>
    <property type="match status" value="1"/>
</dbReference>
<dbReference type="Pfam" id="PF01381">
    <property type="entry name" value="HTH_3"/>
    <property type="match status" value="1"/>
</dbReference>
<sequence length="62" mass="6971">MNVKIARIKAGLTQEQLCKLVHISPKKLCRIENGNDDTATKKDMKNIANVLGEDVLTLFFNK</sequence>
<feature type="domain" description="HTH cro/C1-type" evidence="1">
    <location>
        <begin position="3"/>
        <end position="58"/>
    </location>
</feature>